<accession>A0ABC8RWD9</accession>
<evidence type="ECO:0000313" key="3">
    <source>
        <dbReference type="Proteomes" id="UP001642360"/>
    </source>
</evidence>
<organism evidence="2 3">
    <name type="scientific">Ilex paraguariensis</name>
    <name type="common">yerba mate</name>
    <dbReference type="NCBI Taxonomy" id="185542"/>
    <lineage>
        <taxon>Eukaryota</taxon>
        <taxon>Viridiplantae</taxon>
        <taxon>Streptophyta</taxon>
        <taxon>Embryophyta</taxon>
        <taxon>Tracheophyta</taxon>
        <taxon>Spermatophyta</taxon>
        <taxon>Magnoliopsida</taxon>
        <taxon>eudicotyledons</taxon>
        <taxon>Gunneridae</taxon>
        <taxon>Pentapetalae</taxon>
        <taxon>asterids</taxon>
        <taxon>campanulids</taxon>
        <taxon>Aquifoliales</taxon>
        <taxon>Aquifoliaceae</taxon>
        <taxon>Ilex</taxon>
    </lineage>
</organism>
<dbReference type="PANTHER" id="PTHR31111">
    <property type="entry name" value="BNAA05G37150D PROTEIN-RELATED"/>
    <property type="match status" value="1"/>
</dbReference>
<dbReference type="InterPro" id="IPR001810">
    <property type="entry name" value="F-box_dom"/>
</dbReference>
<evidence type="ECO:0000313" key="2">
    <source>
        <dbReference type="EMBL" id="CAK9149298.1"/>
    </source>
</evidence>
<name>A0ABC8RWD9_9AQUA</name>
<dbReference type="AlphaFoldDB" id="A0ABC8RWD9"/>
<dbReference type="Gene3D" id="1.20.1280.50">
    <property type="match status" value="1"/>
</dbReference>
<dbReference type="EMBL" id="CAUOFW020001859">
    <property type="protein sequence ID" value="CAK9149298.1"/>
    <property type="molecule type" value="Genomic_DNA"/>
</dbReference>
<reference evidence="2 3" key="1">
    <citation type="submission" date="2024-02" db="EMBL/GenBank/DDBJ databases">
        <authorList>
            <person name="Vignale AGUSTIN F."/>
            <person name="Sosa J E."/>
            <person name="Modenutti C."/>
        </authorList>
    </citation>
    <scope>NUCLEOTIDE SEQUENCE [LARGE SCALE GENOMIC DNA]</scope>
</reference>
<dbReference type="PROSITE" id="PS50181">
    <property type="entry name" value="FBOX"/>
    <property type="match status" value="1"/>
</dbReference>
<dbReference type="InterPro" id="IPR013187">
    <property type="entry name" value="F-box-assoc_dom_typ3"/>
</dbReference>
<protein>
    <recommendedName>
        <fullName evidence="1">F-box domain-containing protein</fullName>
    </recommendedName>
</protein>
<dbReference type="InterPro" id="IPR036047">
    <property type="entry name" value="F-box-like_dom_sf"/>
</dbReference>
<dbReference type="PANTHER" id="PTHR31111:SF138">
    <property type="entry name" value="F-BOX ASSOCIATED DOMAIN-CONTAINING PROTEIN"/>
    <property type="match status" value="1"/>
</dbReference>
<gene>
    <name evidence="2" type="ORF">ILEXP_LOCUS17341</name>
</gene>
<proteinExistence type="predicted"/>
<dbReference type="NCBIfam" id="TIGR01640">
    <property type="entry name" value="F_box_assoc_1"/>
    <property type="match status" value="1"/>
</dbReference>
<dbReference type="CDD" id="cd22157">
    <property type="entry name" value="F-box_AtFBW1-like"/>
    <property type="match status" value="1"/>
</dbReference>
<keyword evidence="3" id="KW-1185">Reference proteome</keyword>
<dbReference type="Proteomes" id="UP001642360">
    <property type="component" value="Unassembled WGS sequence"/>
</dbReference>
<dbReference type="SMART" id="SM00256">
    <property type="entry name" value="FBOX"/>
    <property type="match status" value="1"/>
</dbReference>
<dbReference type="Pfam" id="PF00646">
    <property type="entry name" value="F-box"/>
    <property type="match status" value="1"/>
</dbReference>
<feature type="domain" description="F-box" evidence="1">
    <location>
        <begin position="5"/>
        <end position="50"/>
    </location>
</feature>
<comment type="caution">
    <text evidence="2">The sequence shown here is derived from an EMBL/GenBank/DDBJ whole genome shotgun (WGS) entry which is preliminary data.</text>
</comment>
<evidence type="ECO:0000259" key="1">
    <source>
        <dbReference type="PROSITE" id="PS50181"/>
    </source>
</evidence>
<sequence>MKKIRVSDSSIPFDIVFSMLKILPAISLMRFKCVCKSWRELITDPLFVEAHQTHSQTRPEATHLLIHCTNSMLNQYIFAANHHGKVSSEFPTLQFRVPGPCTDIVNGLICFYSYEHNRVAVLNLTTCETVTLPLIKSQSQNPNCYRPSYNLGFDPVTRKFKVLSFWTVRIGDSKKVESEILTLGTNSWRKIDGPVHKLRGKTVCVNGVVYWMNILPMNCKKAIQSFNVREEKFLMVFIPDGASEYRQLIQIEGKLALVCYESYYPIRVDLWILENGDQGWEKKSIDLPVDLWANGLRSVIGTTNAGEIILRDQENYSDALKLTCYDMRTGKFRTIEICSPVELGKSGEYLSITSHVENIWPLKTPENSKKKRKRGRAV</sequence>
<dbReference type="SUPFAM" id="SSF81383">
    <property type="entry name" value="F-box domain"/>
    <property type="match status" value="1"/>
</dbReference>
<dbReference type="InterPro" id="IPR017451">
    <property type="entry name" value="F-box-assoc_interact_dom"/>
</dbReference>
<dbReference type="Pfam" id="PF08268">
    <property type="entry name" value="FBA_3"/>
    <property type="match status" value="1"/>
</dbReference>